<dbReference type="PROSITE" id="PS50801">
    <property type="entry name" value="STAS"/>
    <property type="match status" value="1"/>
</dbReference>
<evidence type="ECO:0000313" key="4">
    <source>
        <dbReference type="EMBL" id="GGL19564.1"/>
    </source>
</evidence>
<dbReference type="SUPFAM" id="SSF52091">
    <property type="entry name" value="SpoIIaa-like"/>
    <property type="match status" value="1"/>
</dbReference>
<dbReference type="InterPro" id="IPR003658">
    <property type="entry name" value="Anti-sigma_ant"/>
</dbReference>
<dbReference type="PANTHER" id="PTHR33495">
    <property type="entry name" value="ANTI-SIGMA FACTOR ANTAGONIST TM_1081-RELATED-RELATED"/>
    <property type="match status" value="1"/>
</dbReference>
<name>A0A8J3FTE1_9ACTN</name>
<comment type="caution">
    <text evidence="4">The sequence shown here is derived from an EMBL/GenBank/DDBJ whole genome shotgun (WGS) entry which is preliminary data.</text>
</comment>
<dbReference type="AlphaFoldDB" id="A0A8J3FTE1"/>
<reference evidence="4" key="1">
    <citation type="journal article" date="2014" name="Int. J. Syst. Evol. Microbiol.">
        <title>Complete genome sequence of Corynebacterium casei LMG S-19264T (=DSM 44701T), isolated from a smear-ripened cheese.</title>
        <authorList>
            <consortium name="US DOE Joint Genome Institute (JGI-PGF)"/>
            <person name="Walter F."/>
            <person name="Albersmeier A."/>
            <person name="Kalinowski J."/>
            <person name="Ruckert C."/>
        </authorList>
    </citation>
    <scope>NUCLEOTIDE SEQUENCE</scope>
    <source>
        <strain evidence="4">CGMCC 4.7299</strain>
    </source>
</reference>
<keyword evidence="5" id="KW-1185">Reference proteome</keyword>
<gene>
    <name evidence="4" type="ORF">GCM10012284_62650</name>
</gene>
<proteinExistence type="inferred from homology"/>
<evidence type="ECO:0000313" key="5">
    <source>
        <dbReference type="Proteomes" id="UP000656042"/>
    </source>
</evidence>
<evidence type="ECO:0000256" key="1">
    <source>
        <dbReference type="ARBA" id="ARBA00009013"/>
    </source>
</evidence>
<dbReference type="Proteomes" id="UP000656042">
    <property type="component" value="Unassembled WGS sequence"/>
</dbReference>
<dbReference type="Pfam" id="PF01740">
    <property type="entry name" value="STAS"/>
    <property type="match status" value="1"/>
</dbReference>
<comment type="similarity">
    <text evidence="1 2">Belongs to the anti-sigma-factor antagonist family.</text>
</comment>
<dbReference type="GO" id="GO:0043856">
    <property type="term" value="F:anti-sigma factor antagonist activity"/>
    <property type="evidence" value="ECO:0007669"/>
    <property type="project" value="InterPro"/>
</dbReference>
<sequence>METPGLVVLTPAGELDMADRDGLERAVVGAVRSAGVQHVVLDLADVTFIDSEVLAAVIAGRNAAVAAGVRFCLANAHGMVRRVLEVTGLLEVLGS</sequence>
<dbReference type="InterPro" id="IPR002645">
    <property type="entry name" value="STAS_dom"/>
</dbReference>
<evidence type="ECO:0000256" key="2">
    <source>
        <dbReference type="RuleBase" id="RU003749"/>
    </source>
</evidence>
<organism evidence="4 5">
    <name type="scientific">Mangrovihabitans endophyticus</name>
    <dbReference type="NCBI Taxonomy" id="1751298"/>
    <lineage>
        <taxon>Bacteria</taxon>
        <taxon>Bacillati</taxon>
        <taxon>Actinomycetota</taxon>
        <taxon>Actinomycetes</taxon>
        <taxon>Micromonosporales</taxon>
        <taxon>Micromonosporaceae</taxon>
        <taxon>Mangrovihabitans</taxon>
    </lineage>
</organism>
<dbReference type="InterPro" id="IPR036513">
    <property type="entry name" value="STAS_dom_sf"/>
</dbReference>
<evidence type="ECO:0000259" key="3">
    <source>
        <dbReference type="PROSITE" id="PS50801"/>
    </source>
</evidence>
<dbReference type="PANTHER" id="PTHR33495:SF2">
    <property type="entry name" value="ANTI-SIGMA FACTOR ANTAGONIST TM_1081-RELATED"/>
    <property type="match status" value="1"/>
</dbReference>
<feature type="domain" description="STAS" evidence="3">
    <location>
        <begin position="1"/>
        <end position="95"/>
    </location>
</feature>
<reference evidence="4" key="2">
    <citation type="submission" date="2020-09" db="EMBL/GenBank/DDBJ databases">
        <authorList>
            <person name="Sun Q."/>
            <person name="Zhou Y."/>
        </authorList>
    </citation>
    <scope>NUCLEOTIDE SEQUENCE</scope>
    <source>
        <strain evidence="4">CGMCC 4.7299</strain>
    </source>
</reference>
<dbReference type="CDD" id="cd07043">
    <property type="entry name" value="STAS_anti-anti-sigma_factors"/>
    <property type="match status" value="1"/>
</dbReference>
<dbReference type="EMBL" id="BMMX01000068">
    <property type="protein sequence ID" value="GGL19564.1"/>
    <property type="molecule type" value="Genomic_DNA"/>
</dbReference>
<dbReference type="RefSeq" id="WP_189082953.1">
    <property type="nucleotide sequence ID" value="NZ_BMMX01000068.1"/>
</dbReference>
<accession>A0A8J3FTE1</accession>
<protein>
    <recommendedName>
        <fullName evidence="2">Anti-sigma factor antagonist</fullName>
    </recommendedName>
</protein>
<dbReference type="Gene3D" id="3.30.750.24">
    <property type="entry name" value="STAS domain"/>
    <property type="match status" value="1"/>
</dbReference>
<dbReference type="NCBIfam" id="TIGR00377">
    <property type="entry name" value="ant_ant_sig"/>
    <property type="match status" value="1"/>
</dbReference>